<dbReference type="Proteomes" id="UP000249616">
    <property type="component" value="Plasmid unnamed1"/>
</dbReference>
<dbReference type="InterPro" id="IPR017441">
    <property type="entry name" value="Protein_kinase_ATP_BS"/>
</dbReference>
<evidence type="ECO:0000256" key="5">
    <source>
        <dbReference type="ARBA" id="ARBA00022777"/>
    </source>
</evidence>
<dbReference type="Gene3D" id="3.30.200.20">
    <property type="entry name" value="Phosphorylase Kinase, domain 1"/>
    <property type="match status" value="1"/>
</dbReference>
<geneLocation type="plasmid" evidence="10 11">
    <name>unnamed1</name>
</geneLocation>
<evidence type="ECO:0000256" key="4">
    <source>
        <dbReference type="ARBA" id="ARBA00022741"/>
    </source>
</evidence>
<dbReference type="Gene3D" id="1.10.510.10">
    <property type="entry name" value="Transferase(Phosphotransferase) domain 1"/>
    <property type="match status" value="1"/>
</dbReference>
<dbReference type="InterPro" id="IPR000719">
    <property type="entry name" value="Prot_kinase_dom"/>
</dbReference>
<gene>
    <name evidence="10" type="ORF">DN051_43475</name>
</gene>
<protein>
    <recommendedName>
        <fullName evidence="1">non-specific serine/threonine protein kinase</fullName>
        <ecNumber evidence="1">2.7.11.1</ecNumber>
    </recommendedName>
</protein>
<keyword evidence="11" id="KW-1185">Reference proteome</keyword>
<feature type="domain" description="Protein kinase" evidence="9">
    <location>
        <begin position="21"/>
        <end position="275"/>
    </location>
</feature>
<dbReference type="AlphaFoldDB" id="A0A2Z4JEJ9"/>
<accession>A0A2Z4JEJ9</accession>
<dbReference type="GO" id="GO:0005524">
    <property type="term" value="F:ATP binding"/>
    <property type="evidence" value="ECO:0007669"/>
    <property type="project" value="UniProtKB-UniRule"/>
</dbReference>
<evidence type="ECO:0000256" key="2">
    <source>
        <dbReference type="ARBA" id="ARBA00022527"/>
    </source>
</evidence>
<evidence type="ECO:0000256" key="7">
    <source>
        <dbReference type="PROSITE-ProRule" id="PRU10141"/>
    </source>
</evidence>
<dbReference type="PANTHER" id="PTHR43289:SF6">
    <property type="entry name" value="SERINE_THREONINE-PROTEIN KINASE NEKL-3"/>
    <property type="match status" value="1"/>
</dbReference>
<name>A0A2Z4JEJ9_9ACTN</name>
<evidence type="ECO:0000256" key="3">
    <source>
        <dbReference type="ARBA" id="ARBA00022679"/>
    </source>
</evidence>
<keyword evidence="4 7" id="KW-0547">Nucleotide-binding</keyword>
<sequence>MLDEGAVSAGQGHRRTVAGRYQLLSALGTGGMGTVWRAYDQVLHREVAVKEVKAPDDLAASEVERMHARLEREAWAAARICHPNVVTVYDVAKEDERPWIVMELIRGSSMADLLKAEGALSPQRAAHVGVEVLAALRAAHAAGVLHRDVKPANVLMAHDGRVVLTDFGIATLEGTSGLTMAGEMVGSPEFLAPERALGQALGPASDLWSLGILLYAAVEGRSPFRQTTPLVTLRAIVEEDLPPARQAGSLASVIEGLLQKNPEERLAAEQTHRKLCAIRDGRTTGVTAHPATSQVTTPIIGSPVAPRPDRRRRRTAVLGVSAVALLLVGGGLTYRAANGDGQESTAAPEKSEPSRSSGSVEVSVSGERSAYQGSCPPYNENAPTFTATFTVDRTPAVVSYRWVTDKDSLIDDEWQTLPFAAGDATTKSKSLDFSTYYGESFRTLIGVEVRKPQAVRSDSELLVIECDEG</sequence>
<dbReference type="GO" id="GO:0004674">
    <property type="term" value="F:protein serine/threonine kinase activity"/>
    <property type="evidence" value="ECO:0007669"/>
    <property type="project" value="UniProtKB-KW"/>
</dbReference>
<evidence type="ECO:0000259" key="9">
    <source>
        <dbReference type="PROSITE" id="PS50011"/>
    </source>
</evidence>
<dbReference type="SUPFAM" id="SSF56112">
    <property type="entry name" value="Protein kinase-like (PK-like)"/>
    <property type="match status" value="1"/>
</dbReference>
<feature type="compositionally biased region" description="Low complexity" evidence="8">
    <location>
        <begin position="354"/>
        <end position="369"/>
    </location>
</feature>
<keyword evidence="6 7" id="KW-0067">ATP-binding</keyword>
<feature type="binding site" evidence="7">
    <location>
        <position position="50"/>
    </location>
    <ligand>
        <name>ATP</name>
        <dbReference type="ChEBI" id="CHEBI:30616"/>
    </ligand>
</feature>
<evidence type="ECO:0000313" key="10">
    <source>
        <dbReference type="EMBL" id="AWW43421.1"/>
    </source>
</evidence>
<dbReference type="SMART" id="SM00220">
    <property type="entry name" value="S_TKc"/>
    <property type="match status" value="1"/>
</dbReference>
<evidence type="ECO:0000256" key="6">
    <source>
        <dbReference type="ARBA" id="ARBA00022840"/>
    </source>
</evidence>
<keyword evidence="3" id="KW-0808">Transferase</keyword>
<dbReference type="PROSITE" id="PS00108">
    <property type="entry name" value="PROTEIN_KINASE_ST"/>
    <property type="match status" value="1"/>
</dbReference>
<evidence type="ECO:0000313" key="11">
    <source>
        <dbReference type="Proteomes" id="UP000249616"/>
    </source>
</evidence>
<keyword evidence="5 10" id="KW-0418">Kinase</keyword>
<dbReference type="PROSITE" id="PS00107">
    <property type="entry name" value="PROTEIN_KINASE_ATP"/>
    <property type="match status" value="1"/>
</dbReference>
<dbReference type="Pfam" id="PF00069">
    <property type="entry name" value="Pkinase"/>
    <property type="match status" value="1"/>
</dbReference>
<feature type="region of interest" description="Disordered" evidence="8">
    <location>
        <begin position="337"/>
        <end position="377"/>
    </location>
</feature>
<reference evidence="11" key="1">
    <citation type="submission" date="2018-06" db="EMBL/GenBank/DDBJ databases">
        <authorList>
            <person name="Li K."/>
        </authorList>
    </citation>
    <scope>NUCLEOTIDE SEQUENCE [LARGE SCALE GENOMIC DNA]</scope>
    <source>
        <strain evidence="11">ZFG47</strain>
        <plasmid evidence="11">unnamed1</plasmid>
    </source>
</reference>
<evidence type="ECO:0000256" key="1">
    <source>
        <dbReference type="ARBA" id="ARBA00012513"/>
    </source>
</evidence>
<keyword evidence="2 10" id="KW-0723">Serine/threonine-protein kinase</keyword>
<keyword evidence="10" id="KW-0614">Plasmid</keyword>
<proteinExistence type="predicted"/>
<dbReference type="InterPro" id="IPR011009">
    <property type="entry name" value="Kinase-like_dom_sf"/>
</dbReference>
<dbReference type="EC" id="2.7.11.1" evidence="1"/>
<dbReference type="RefSeq" id="WP_112443231.1">
    <property type="nucleotide sequence ID" value="NZ_CP030074.1"/>
</dbReference>
<dbReference type="CDD" id="cd14014">
    <property type="entry name" value="STKc_PknB_like"/>
    <property type="match status" value="1"/>
</dbReference>
<dbReference type="PANTHER" id="PTHR43289">
    <property type="entry name" value="MITOGEN-ACTIVATED PROTEIN KINASE KINASE KINASE 20-RELATED"/>
    <property type="match status" value="1"/>
</dbReference>
<dbReference type="EMBL" id="CP030074">
    <property type="protein sequence ID" value="AWW43421.1"/>
    <property type="molecule type" value="Genomic_DNA"/>
</dbReference>
<dbReference type="InterPro" id="IPR008271">
    <property type="entry name" value="Ser/Thr_kinase_AS"/>
</dbReference>
<dbReference type="PROSITE" id="PS50011">
    <property type="entry name" value="PROTEIN_KINASE_DOM"/>
    <property type="match status" value="1"/>
</dbReference>
<evidence type="ECO:0000256" key="8">
    <source>
        <dbReference type="SAM" id="MobiDB-lite"/>
    </source>
</evidence>
<organism evidence="10 11">
    <name type="scientific">Streptomyces cadmiisoli</name>
    <dbReference type="NCBI Taxonomy" id="2184053"/>
    <lineage>
        <taxon>Bacteria</taxon>
        <taxon>Bacillati</taxon>
        <taxon>Actinomycetota</taxon>
        <taxon>Actinomycetes</taxon>
        <taxon>Kitasatosporales</taxon>
        <taxon>Streptomycetaceae</taxon>
        <taxon>Streptomyces</taxon>
        <taxon>Streptomyces aurantiacus group</taxon>
    </lineage>
</organism>
<dbReference type="KEGG" id="scad:DN051_43475"/>